<dbReference type="EMBL" id="M88470">
    <property type="protein sequence ID" value="AAA34947.1"/>
    <property type="molecule type" value="Genomic_DNA"/>
</dbReference>
<dbReference type="AlphaFoldDB" id="V9GZI9"/>
<organism evidence="1">
    <name type="scientific">Saccharomyces cerevisiae</name>
    <name type="common">Baker's yeast</name>
    <dbReference type="NCBI Taxonomy" id="4932"/>
    <lineage>
        <taxon>Eukaryota</taxon>
        <taxon>Fungi</taxon>
        <taxon>Dikarya</taxon>
        <taxon>Ascomycota</taxon>
        <taxon>Saccharomycotina</taxon>
        <taxon>Saccharomycetes</taxon>
        <taxon>Saccharomycetales</taxon>
        <taxon>Saccharomycetaceae</taxon>
        <taxon>Saccharomyces</taxon>
    </lineage>
</organism>
<proteinExistence type="predicted"/>
<sequence>MATQSLPVIATTIPPLIELGSDIFFLCFIHCSIFSPQFARNALYFETTVQTYLAASRFNWPFYYAINSFFLSFHRPCICTFLPPAVPSGHMTTPR</sequence>
<accession>V9GZI9</accession>
<name>V9GZI9_YEASX</name>
<evidence type="ECO:0000313" key="1">
    <source>
        <dbReference type="EMBL" id="AAA34947.1"/>
    </source>
</evidence>
<protein>
    <submittedName>
        <fullName evidence="1">S.cerevisiae RAD51 protein (RAD51) protein</fullName>
    </submittedName>
</protein>
<reference evidence="1" key="1">
    <citation type="journal article" date="1992" name="Mol. Cell. Biol.">
        <title>Nucleotide sequence and transcriptional regulation of the yeast recombinational repair gene RAD51.</title>
        <authorList>
            <person name="Basile G.M."/>
            <person name="Aker M."/>
            <person name="Mortimer R.K."/>
        </authorList>
    </citation>
    <scope>NUCLEOTIDE SEQUENCE</scope>
</reference>